<evidence type="ECO:0000313" key="3">
    <source>
        <dbReference type="Proteomes" id="UP001139955"/>
    </source>
</evidence>
<dbReference type="EMBL" id="JAOSKY010000014">
    <property type="protein sequence ID" value="MCU7250334.1"/>
    <property type="molecule type" value="Genomic_DNA"/>
</dbReference>
<keyword evidence="1" id="KW-0472">Membrane</keyword>
<organism evidence="2 3">
    <name type="scientific">Pseudomonas koreensis</name>
    <dbReference type="NCBI Taxonomy" id="198620"/>
    <lineage>
        <taxon>Bacteria</taxon>
        <taxon>Pseudomonadati</taxon>
        <taxon>Pseudomonadota</taxon>
        <taxon>Gammaproteobacteria</taxon>
        <taxon>Pseudomonadales</taxon>
        <taxon>Pseudomonadaceae</taxon>
        <taxon>Pseudomonas</taxon>
    </lineage>
</organism>
<feature type="transmembrane region" description="Helical" evidence="1">
    <location>
        <begin position="6"/>
        <end position="34"/>
    </location>
</feature>
<reference evidence="2" key="2">
    <citation type="journal article" date="2023" name="mSystems">
        <title>Charting the Lipopeptidome of Nonpathogenic Pseudomonas.</title>
        <authorList>
            <person name="Cesa-Luna C."/>
            <person name="Geudens N."/>
            <person name="Girard L."/>
            <person name="De Roo V."/>
            <person name="Maklad H.R."/>
            <person name="Martins J.C."/>
            <person name="Hofte M."/>
            <person name="De Mot R."/>
        </authorList>
    </citation>
    <scope>NUCLEOTIDE SEQUENCE</scope>
    <source>
        <strain evidence="2">B1M3-32</strain>
    </source>
</reference>
<keyword evidence="3" id="KW-1185">Reference proteome</keyword>
<sequence length="86" mass="9331">MNWIIFGTIGAILLCFIPVLGWFLALGMVFAILYKTFGFRDTFLVGSCPACTKTLPVDPKTDVFACPVCNSVIAVGEGRLTIVKLD</sequence>
<protein>
    <submittedName>
        <fullName evidence="2">Uncharacterized protein</fullName>
    </submittedName>
</protein>
<dbReference type="AlphaFoldDB" id="A0A9X2XKY3"/>
<reference evidence="2" key="1">
    <citation type="submission" date="2022-09" db="EMBL/GenBank/DDBJ databases">
        <authorList>
            <person name="Cesa-Luna C."/>
            <person name="Girard L."/>
            <person name="Lood C."/>
            <person name="Hofte M."/>
            <person name="De Mot R."/>
        </authorList>
    </citation>
    <scope>NUCLEOTIDE SEQUENCE</scope>
    <source>
        <strain evidence="2">B1M3-32</strain>
    </source>
</reference>
<name>A0A9X2XKY3_9PSED</name>
<proteinExistence type="predicted"/>
<keyword evidence="1" id="KW-1133">Transmembrane helix</keyword>
<evidence type="ECO:0000256" key="1">
    <source>
        <dbReference type="SAM" id="Phobius"/>
    </source>
</evidence>
<comment type="caution">
    <text evidence="2">The sequence shown here is derived from an EMBL/GenBank/DDBJ whole genome shotgun (WGS) entry which is preliminary data.</text>
</comment>
<keyword evidence="1" id="KW-0812">Transmembrane</keyword>
<evidence type="ECO:0000313" key="2">
    <source>
        <dbReference type="EMBL" id="MCU7250334.1"/>
    </source>
</evidence>
<accession>A0A9X2XKY3</accession>
<gene>
    <name evidence="2" type="ORF">OC940_21185</name>
</gene>
<dbReference type="Proteomes" id="UP001139955">
    <property type="component" value="Unassembled WGS sequence"/>
</dbReference>
<dbReference type="RefSeq" id="WP_301622993.1">
    <property type="nucleotide sequence ID" value="NZ_JAOSKY010000014.1"/>
</dbReference>